<comment type="catalytic activity">
    <reaction evidence="1">
        <text>ATP + protein L-histidine = ADP + protein N-phospho-L-histidine.</text>
        <dbReference type="EC" id="2.7.13.3"/>
    </reaction>
</comment>
<keyword evidence="8" id="KW-0547">Nucleotide-binding</keyword>
<dbReference type="EMBL" id="CP013614">
    <property type="protein sequence ID" value="ALS01210.1"/>
    <property type="molecule type" value="Genomic_DNA"/>
</dbReference>
<reference evidence="16 17" key="1">
    <citation type="submission" date="2015-12" db="EMBL/GenBank/DDBJ databases">
        <authorList>
            <person name="Lauer A."/>
            <person name="Humrighouse B."/>
            <person name="Loparev V."/>
            <person name="Shewmaker P.L."/>
            <person name="Whitney A.M."/>
            <person name="McLaughlin R.W."/>
        </authorList>
    </citation>
    <scope>NUCLEOTIDE SEQUENCE [LARGE SCALE GENOMIC DNA]</scope>
    <source>
        <strain evidence="16 17">LMG 23085</strain>
    </source>
</reference>
<keyword evidence="7 14" id="KW-0812">Transmembrane</keyword>
<evidence type="ECO:0000256" key="4">
    <source>
        <dbReference type="ARBA" id="ARBA00022475"/>
    </source>
</evidence>
<evidence type="ECO:0000256" key="12">
    <source>
        <dbReference type="ARBA" id="ARBA00023012"/>
    </source>
</evidence>
<keyword evidence="13 14" id="KW-0472">Membrane</keyword>
<evidence type="ECO:0000256" key="14">
    <source>
        <dbReference type="SAM" id="Phobius"/>
    </source>
</evidence>
<dbReference type="Pfam" id="PF06580">
    <property type="entry name" value="His_kinase"/>
    <property type="match status" value="1"/>
</dbReference>
<evidence type="ECO:0000256" key="13">
    <source>
        <dbReference type="ARBA" id="ARBA00023136"/>
    </source>
</evidence>
<sequence length="571" mass="65539">MKRLELWSKQNELFTRILMIVIFCVISVTLLSVAVVFNRSKSAYVLSYQESNQILMNKIQNDYELLNDNINRIFETVSKSQGVQDYFKQDQSEEIQAIIKLQKEMASTSWIFNDTPSNLILIGKNGRTFFQNEGVRSQSLDTFFKSDLMKEIDGNPALSQYFYQQNGLTISTAKQPGLLYIRKITDDIGIIGYALIFVPEQYFASIYEQVLAENIHTIYITDSENTVISSNQKSQLGTTLSNKIRKADNNYTNSLKLYSYNFTLYNLINEDTLIKNMNLIRPTITIVFFSIMIASVIAFIVIRRMTGPIYRLIDALPSVTQGEFSNSVAIEGTYETQELGKAYNLMLEDLQGYFDHLMTVEEEKRLTEIRSLQMQIQPHFIYNTLTAIKFLIWQGERDKASLAMDNFIQLLRHTLSNKDEVVPLKQELNGVEAYINILQLRYGERIQTNIFANEAAEELLVPKMIIQPIIENTYLHAFPEHQEGYIQVFATTVEDKLQIEIIDNGVGFDDSQPPNTQSTLKQHYSGLGLRNIHERIQLLYGEKYGLKIQTAPGEGTSIKLLMPINHPKKTT</sequence>
<evidence type="ECO:0000256" key="11">
    <source>
        <dbReference type="ARBA" id="ARBA00022989"/>
    </source>
</evidence>
<evidence type="ECO:0000256" key="6">
    <source>
        <dbReference type="ARBA" id="ARBA00022679"/>
    </source>
</evidence>
<evidence type="ECO:0000256" key="7">
    <source>
        <dbReference type="ARBA" id="ARBA00022692"/>
    </source>
</evidence>
<dbReference type="InterPro" id="IPR010559">
    <property type="entry name" value="Sig_transdc_His_kin_internal"/>
</dbReference>
<dbReference type="PRINTS" id="PR00344">
    <property type="entry name" value="BCTRLSENSOR"/>
</dbReference>
<name>A0ABM5W8D8_9ENTE</name>
<feature type="domain" description="HAMP" evidence="15">
    <location>
        <begin position="303"/>
        <end position="355"/>
    </location>
</feature>
<dbReference type="Gene3D" id="3.30.565.10">
    <property type="entry name" value="Histidine kinase-like ATPase, C-terminal domain"/>
    <property type="match status" value="1"/>
</dbReference>
<evidence type="ECO:0000256" key="1">
    <source>
        <dbReference type="ARBA" id="ARBA00000085"/>
    </source>
</evidence>
<evidence type="ECO:0000256" key="5">
    <source>
        <dbReference type="ARBA" id="ARBA00022553"/>
    </source>
</evidence>
<protein>
    <recommendedName>
        <fullName evidence="3">histidine kinase</fullName>
        <ecNumber evidence="3">2.7.13.3</ecNumber>
    </recommendedName>
</protein>
<dbReference type="SMART" id="SM00304">
    <property type="entry name" value="HAMP"/>
    <property type="match status" value="1"/>
</dbReference>
<evidence type="ECO:0000256" key="2">
    <source>
        <dbReference type="ARBA" id="ARBA00004651"/>
    </source>
</evidence>
<keyword evidence="6" id="KW-0808">Transferase</keyword>
<keyword evidence="5" id="KW-0597">Phosphoprotein</keyword>
<keyword evidence="4" id="KW-1003">Cell membrane</keyword>
<evidence type="ECO:0000256" key="9">
    <source>
        <dbReference type="ARBA" id="ARBA00022777"/>
    </source>
</evidence>
<dbReference type="SUPFAM" id="SSF158472">
    <property type="entry name" value="HAMP domain-like"/>
    <property type="match status" value="1"/>
</dbReference>
<keyword evidence="9 16" id="KW-0418">Kinase</keyword>
<keyword evidence="11 14" id="KW-1133">Transmembrane helix</keyword>
<evidence type="ECO:0000313" key="17">
    <source>
        <dbReference type="Proteomes" id="UP000065511"/>
    </source>
</evidence>
<dbReference type="GO" id="GO:0016301">
    <property type="term" value="F:kinase activity"/>
    <property type="evidence" value="ECO:0007669"/>
    <property type="project" value="UniProtKB-KW"/>
</dbReference>
<keyword evidence="10" id="KW-0067">ATP-binding</keyword>
<feature type="transmembrane region" description="Helical" evidence="14">
    <location>
        <begin position="13"/>
        <end position="37"/>
    </location>
</feature>
<keyword evidence="12" id="KW-0902">Two-component regulatory system</keyword>
<evidence type="ECO:0000256" key="10">
    <source>
        <dbReference type="ARBA" id="ARBA00022840"/>
    </source>
</evidence>
<dbReference type="EC" id="2.7.13.3" evidence="3"/>
<dbReference type="InterPro" id="IPR004358">
    <property type="entry name" value="Sig_transdc_His_kin-like_C"/>
</dbReference>
<evidence type="ECO:0000313" key="16">
    <source>
        <dbReference type="EMBL" id="ALS01210.1"/>
    </source>
</evidence>
<feature type="transmembrane region" description="Helical" evidence="14">
    <location>
        <begin position="283"/>
        <end position="302"/>
    </location>
</feature>
<dbReference type="Proteomes" id="UP000065511">
    <property type="component" value="Chromosome"/>
</dbReference>
<evidence type="ECO:0000256" key="3">
    <source>
        <dbReference type="ARBA" id="ARBA00012438"/>
    </source>
</evidence>
<proteinExistence type="predicted"/>
<dbReference type="SUPFAM" id="SSF55874">
    <property type="entry name" value="ATPase domain of HSP90 chaperone/DNA topoisomerase II/histidine kinase"/>
    <property type="match status" value="1"/>
</dbReference>
<dbReference type="Gene3D" id="6.10.340.10">
    <property type="match status" value="1"/>
</dbReference>
<organism evidence="16 17">
    <name type="scientific">Enterococcus silesiacus</name>
    <dbReference type="NCBI Taxonomy" id="332949"/>
    <lineage>
        <taxon>Bacteria</taxon>
        <taxon>Bacillati</taxon>
        <taxon>Bacillota</taxon>
        <taxon>Bacilli</taxon>
        <taxon>Lactobacillales</taxon>
        <taxon>Enterococcaceae</taxon>
        <taxon>Enterococcus</taxon>
    </lineage>
</organism>
<keyword evidence="17" id="KW-1185">Reference proteome</keyword>
<dbReference type="PROSITE" id="PS50885">
    <property type="entry name" value="HAMP"/>
    <property type="match status" value="1"/>
</dbReference>
<evidence type="ECO:0000259" key="15">
    <source>
        <dbReference type="PROSITE" id="PS50885"/>
    </source>
</evidence>
<evidence type="ECO:0000256" key="8">
    <source>
        <dbReference type="ARBA" id="ARBA00022741"/>
    </source>
</evidence>
<gene>
    <name evidence="16" type="ORF">ATZ33_07460</name>
</gene>
<dbReference type="InterPro" id="IPR003594">
    <property type="entry name" value="HATPase_dom"/>
</dbReference>
<dbReference type="PANTHER" id="PTHR34220:SF11">
    <property type="entry name" value="SENSOR PROTEIN KINASE HPTS"/>
    <property type="match status" value="1"/>
</dbReference>
<comment type="subcellular location">
    <subcellularLocation>
        <location evidence="2">Cell membrane</location>
        <topology evidence="2">Multi-pass membrane protein</topology>
    </subcellularLocation>
</comment>
<dbReference type="Pfam" id="PF02518">
    <property type="entry name" value="HATPase_c"/>
    <property type="match status" value="1"/>
</dbReference>
<dbReference type="InterPro" id="IPR050640">
    <property type="entry name" value="Bact_2-comp_sensor_kinase"/>
</dbReference>
<accession>A0ABM5W8D8</accession>
<dbReference type="PANTHER" id="PTHR34220">
    <property type="entry name" value="SENSOR HISTIDINE KINASE YPDA"/>
    <property type="match status" value="1"/>
</dbReference>
<dbReference type="InterPro" id="IPR036890">
    <property type="entry name" value="HATPase_C_sf"/>
</dbReference>
<dbReference type="RefSeq" id="WP_071876988.1">
    <property type="nucleotide sequence ID" value="NZ_JXLC01000005.1"/>
</dbReference>
<dbReference type="InterPro" id="IPR003660">
    <property type="entry name" value="HAMP_dom"/>
</dbReference>